<feature type="compositionally biased region" description="Pro residues" evidence="1">
    <location>
        <begin position="177"/>
        <end position="190"/>
    </location>
</feature>
<keyword evidence="2" id="KW-0472">Membrane</keyword>
<evidence type="ECO:0000313" key="4">
    <source>
        <dbReference type="Proteomes" id="UP000001549"/>
    </source>
</evidence>
<keyword evidence="4" id="KW-1185">Reference proteome</keyword>
<feature type="region of interest" description="Disordered" evidence="1">
    <location>
        <begin position="158"/>
        <end position="190"/>
    </location>
</feature>
<protein>
    <submittedName>
        <fullName evidence="3">Uncharacterized protein</fullName>
    </submittedName>
</protein>
<dbReference type="AlphaFoldDB" id="F8B5W9"/>
<dbReference type="STRING" id="656024.FsymDg_3834"/>
<evidence type="ECO:0000256" key="2">
    <source>
        <dbReference type="SAM" id="Phobius"/>
    </source>
</evidence>
<feature type="transmembrane region" description="Helical" evidence="2">
    <location>
        <begin position="21"/>
        <end position="43"/>
    </location>
</feature>
<dbReference type="eggNOG" id="ENOG5030G98">
    <property type="taxonomic scope" value="Bacteria"/>
</dbReference>
<gene>
    <name evidence="3" type="ordered locus">FsymDg_3834</name>
</gene>
<proteinExistence type="predicted"/>
<dbReference type="Pfam" id="PF19853">
    <property type="entry name" value="DUF6328"/>
    <property type="match status" value="1"/>
</dbReference>
<feature type="transmembrane region" description="Helical" evidence="2">
    <location>
        <begin position="55"/>
        <end position="78"/>
    </location>
</feature>
<dbReference type="InterPro" id="IPR046291">
    <property type="entry name" value="DUF6328"/>
</dbReference>
<dbReference type="KEGG" id="fsy:FsymDg_3834"/>
<keyword evidence="2" id="KW-0812">Transmembrane</keyword>
<evidence type="ECO:0000256" key="1">
    <source>
        <dbReference type="SAM" id="MobiDB-lite"/>
    </source>
</evidence>
<organism evidence="3 4">
    <name type="scientific">Candidatus Protofrankia datiscae</name>
    <dbReference type="NCBI Taxonomy" id="2716812"/>
    <lineage>
        <taxon>Bacteria</taxon>
        <taxon>Bacillati</taxon>
        <taxon>Actinomycetota</taxon>
        <taxon>Actinomycetes</taxon>
        <taxon>Frankiales</taxon>
        <taxon>Frankiaceae</taxon>
        <taxon>Protofrankia</taxon>
    </lineage>
</organism>
<feature type="transmembrane region" description="Helical" evidence="2">
    <location>
        <begin position="90"/>
        <end position="117"/>
    </location>
</feature>
<reference evidence="3 4" key="1">
    <citation type="submission" date="2011-05" db="EMBL/GenBank/DDBJ databases">
        <title>Complete sequence of chromosome of Frankia symbiont of Datisca glomerata.</title>
        <authorList>
            <consortium name="US DOE Joint Genome Institute"/>
            <person name="Lucas S."/>
            <person name="Han J."/>
            <person name="Lapidus A."/>
            <person name="Cheng J.-F."/>
            <person name="Goodwin L."/>
            <person name="Pitluck S."/>
            <person name="Peters L."/>
            <person name="Mikhailova N."/>
            <person name="Chertkov O."/>
            <person name="Teshima H."/>
            <person name="Han C."/>
            <person name="Tapia R."/>
            <person name="Land M."/>
            <person name="Hauser L."/>
            <person name="Kyrpides N."/>
            <person name="Ivanova N."/>
            <person name="Pagani I."/>
            <person name="Berry A."/>
            <person name="Pawlowski K."/>
            <person name="Persson T."/>
            <person name="Vanden Heuvel B."/>
            <person name="Benson D."/>
            <person name="Woyke T."/>
        </authorList>
    </citation>
    <scope>NUCLEOTIDE SEQUENCE [LARGE SCALE GENOMIC DNA]</scope>
    <source>
        <strain evidence="4">4085684</strain>
    </source>
</reference>
<accession>F8B5W9</accession>
<evidence type="ECO:0000313" key="3">
    <source>
        <dbReference type="EMBL" id="AEH11111.1"/>
    </source>
</evidence>
<feature type="transmembrane region" description="Helical" evidence="2">
    <location>
        <begin position="123"/>
        <end position="144"/>
    </location>
</feature>
<name>F8B5W9_9ACTN</name>
<dbReference type="EMBL" id="CP002801">
    <property type="protein sequence ID" value="AEH11111.1"/>
    <property type="molecule type" value="Genomic_DNA"/>
</dbReference>
<dbReference type="HOGENOM" id="CLU_087620_2_0_11"/>
<dbReference type="Proteomes" id="UP000001549">
    <property type="component" value="Chromosome"/>
</dbReference>
<keyword evidence="2" id="KW-1133">Transmembrane helix</keyword>
<sequence length="190" mass="20346">MEDAPEPRARRLERNWSELLQEIRVAQAGVQILFAFLLTLPFTQRWNQVTDFQRALYLATLLLVAAASALLIGPVAYHRIMFRRGARARLVAAANTMALAGLVMLGAGINGAVLLVVDVLMGPLATVLICSATAAFFVALWWALPQLTRWELTAIHEDAQDSRPPAPGAPDAGAPDAGPPHPGPPGAGTR</sequence>